<evidence type="ECO:0000313" key="3">
    <source>
        <dbReference type="Proteomes" id="UP000308197"/>
    </source>
</evidence>
<dbReference type="EMBL" id="ML211155">
    <property type="protein sequence ID" value="TFK87403.1"/>
    <property type="molecule type" value="Genomic_DNA"/>
</dbReference>
<sequence length="237" mass="25863">MAFVHHNATRKPRYNPPSAAPLSSEDGPHLNAASYKILSKYFDEISRYPSDAEVDELVDQLRTQTGCHWVNSKRVRRYFRGKRTKADWPRSEGPGIKQVVTGVAGTEEVLVAAEAMEADKPGPAGQTSDAENVGVVLEEETKRRRFVQAATFMPTHTTGGRTRRVFLLPSDPRTSDLATLLAGALEGATASNAAPPKTFNDLGRFFEQQTASAELLAGIRTGAYSQLGFVSSDIPRD</sequence>
<gene>
    <name evidence="2" type="ORF">K466DRAFT_599509</name>
</gene>
<dbReference type="Proteomes" id="UP000308197">
    <property type="component" value="Unassembled WGS sequence"/>
</dbReference>
<accession>A0A5C3PN38</accession>
<proteinExistence type="predicted"/>
<evidence type="ECO:0000313" key="2">
    <source>
        <dbReference type="EMBL" id="TFK87403.1"/>
    </source>
</evidence>
<protein>
    <submittedName>
        <fullName evidence="2">Uncharacterized protein</fullName>
    </submittedName>
</protein>
<dbReference type="AlphaFoldDB" id="A0A5C3PN38"/>
<organism evidence="2 3">
    <name type="scientific">Polyporus arcularius HHB13444</name>
    <dbReference type="NCBI Taxonomy" id="1314778"/>
    <lineage>
        <taxon>Eukaryota</taxon>
        <taxon>Fungi</taxon>
        <taxon>Dikarya</taxon>
        <taxon>Basidiomycota</taxon>
        <taxon>Agaricomycotina</taxon>
        <taxon>Agaricomycetes</taxon>
        <taxon>Polyporales</taxon>
        <taxon>Polyporaceae</taxon>
        <taxon>Polyporus</taxon>
    </lineage>
</organism>
<reference evidence="2 3" key="1">
    <citation type="journal article" date="2019" name="Nat. Ecol. Evol.">
        <title>Megaphylogeny resolves global patterns of mushroom evolution.</title>
        <authorList>
            <person name="Varga T."/>
            <person name="Krizsan K."/>
            <person name="Foldi C."/>
            <person name="Dima B."/>
            <person name="Sanchez-Garcia M."/>
            <person name="Sanchez-Ramirez S."/>
            <person name="Szollosi G.J."/>
            <person name="Szarkandi J.G."/>
            <person name="Papp V."/>
            <person name="Albert L."/>
            <person name="Andreopoulos W."/>
            <person name="Angelini C."/>
            <person name="Antonin V."/>
            <person name="Barry K.W."/>
            <person name="Bougher N.L."/>
            <person name="Buchanan P."/>
            <person name="Buyck B."/>
            <person name="Bense V."/>
            <person name="Catcheside P."/>
            <person name="Chovatia M."/>
            <person name="Cooper J."/>
            <person name="Damon W."/>
            <person name="Desjardin D."/>
            <person name="Finy P."/>
            <person name="Geml J."/>
            <person name="Haridas S."/>
            <person name="Hughes K."/>
            <person name="Justo A."/>
            <person name="Karasinski D."/>
            <person name="Kautmanova I."/>
            <person name="Kiss B."/>
            <person name="Kocsube S."/>
            <person name="Kotiranta H."/>
            <person name="LaButti K.M."/>
            <person name="Lechner B.E."/>
            <person name="Liimatainen K."/>
            <person name="Lipzen A."/>
            <person name="Lukacs Z."/>
            <person name="Mihaltcheva S."/>
            <person name="Morgado L.N."/>
            <person name="Niskanen T."/>
            <person name="Noordeloos M.E."/>
            <person name="Ohm R.A."/>
            <person name="Ortiz-Santana B."/>
            <person name="Ovrebo C."/>
            <person name="Racz N."/>
            <person name="Riley R."/>
            <person name="Savchenko A."/>
            <person name="Shiryaev A."/>
            <person name="Soop K."/>
            <person name="Spirin V."/>
            <person name="Szebenyi C."/>
            <person name="Tomsovsky M."/>
            <person name="Tulloss R.E."/>
            <person name="Uehling J."/>
            <person name="Grigoriev I.V."/>
            <person name="Vagvolgyi C."/>
            <person name="Papp T."/>
            <person name="Martin F.M."/>
            <person name="Miettinen O."/>
            <person name="Hibbett D.S."/>
            <person name="Nagy L.G."/>
        </authorList>
    </citation>
    <scope>NUCLEOTIDE SEQUENCE [LARGE SCALE GENOMIC DNA]</scope>
    <source>
        <strain evidence="2 3">HHB13444</strain>
    </source>
</reference>
<dbReference type="InParanoid" id="A0A5C3PN38"/>
<keyword evidence="3" id="KW-1185">Reference proteome</keyword>
<name>A0A5C3PN38_9APHY</name>
<evidence type="ECO:0000256" key="1">
    <source>
        <dbReference type="SAM" id="MobiDB-lite"/>
    </source>
</evidence>
<feature type="region of interest" description="Disordered" evidence="1">
    <location>
        <begin position="1"/>
        <end position="27"/>
    </location>
</feature>